<protein>
    <recommendedName>
        <fullName evidence="4">Prepilin-type cleavage/methylation domain-containing protein</fullName>
    </recommendedName>
</protein>
<dbReference type="Proteomes" id="UP000238762">
    <property type="component" value="Unassembled WGS sequence"/>
</dbReference>
<dbReference type="RefSeq" id="WP_106289044.1">
    <property type="nucleotide sequence ID" value="NZ_CAWNTC010000059.1"/>
</dbReference>
<reference evidence="2 3" key="1">
    <citation type="submission" date="2018-02" db="EMBL/GenBank/DDBJ databases">
        <authorList>
            <person name="Cohen D.B."/>
            <person name="Kent A.D."/>
        </authorList>
    </citation>
    <scope>NUCLEOTIDE SEQUENCE [LARGE SCALE GENOMIC DNA]</scope>
    <source>
        <strain evidence="2 3">CCAP 1448/3</strain>
    </source>
</reference>
<dbReference type="PROSITE" id="PS00409">
    <property type="entry name" value="PROKAR_NTER_METHYL"/>
    <property type="match status" value="1"/>
</dbReference>
<accession>A0A2T1C2Q2</accession>
<evidence type="ECO:0000313" key="2">
    <source>
        <dbReference type="EMBL" id="PSB02532.1"/>
    </source>
</evidence>
<sequence>MHKILLLAARKDKGLTLVEVLIATLIVIVFIAVSLQALTVAALFKSRGKLQNEAISLIQKDLERIRTIASTLSDTSRCKATVVDNGYAQALNTSLTTSPNDIPANEFLEIAGINYEKQRTATVSGGTASGGSCKLNACYETLKLNYKVKGTGAQSGLILADVETEVIPDAAFQCPL</sequence>
<keyword evidence="1" id="KW-1133">Transmembrane helix</keyword>
<dbReference type="InterPro" id="IPR012902">
    <property type="entry name" value="N_methyl_site"/>
</dbReference>
<reference evidence="2 3" key="2">
    <citation type="submission" date="2018-03" db="EMBL/GenBank/DDBJ databases">
        <title>The ancient ancestry and fast evolution of plastids.</title>
        <authorList>
            <person name="Moore K.R."/>
            <person name="Magnabosco C."/>
            <person name="Momper L."/>
            <person name="Gold D.A."/>
            <person name="Bosak T."/>
            <person name="Fournier G.P."/>
        </authorList>
    </citation>
    <scope>NUCLEOTIDE SEQUENCE [LARGE SCALE GENOMIC DNA]</scope>
    <source>
        <strain evidence="2 3">CCAP 1448/3</strain>
    </source>
</reference>
<feature type="transmembrane region" description="Helical" evidence="1">
    <location>
        <begin position="20"/>
        <end position="44"/>
    </location>
</feature>
<name>A0A2T1C2Q2_9CYAN</name>
<dbReference type="EMBL" id="PVWJ01000057">
    <property type="protein sequence ID" value="PSB02532.1"/>
    <property type="molecule type" value="Genomic_DNA"/>
</dbReference>
<organism evidence="2 3">
    <name type="scientific">Merismopedia glauca CCAP 1448/3</name>
    <dbReference type="NCBI Taxonomy" id="1296344"/>
    <lineage>
        <taxon>Bacteria</taxon>
        <taxon>Bacillati</taxon>
        <taxon>Cyanobacteriota</taxon>
        <taxon>Cyanophyceae</taxon>
        <taxon>Synechococcales</taxon>
        <taxon>Merismopediaceae</taxon>
        <taxon>Merismopedia</taxon>
    </lineage>
</organism>
<keyword evidence="1" id="KW-0472">Membrane</keyword>
<gene>
    <name evidence="2" type="ORF">C7B64_12780</name>
</gene>
<evidence type="ECO:0008006" key="4">
    <source>
        <dbReference type="Google" id="ProtNLM"/>
    </source>
</evidence>
<proteinExistence type="predicted"/>
<evidence type="ECO:0000313" key="3">
    <source>
        <dbReference type="Proteomes" id="UP000238762"/>
    </source>
</evidence>
<keyword evidence="3" id="KW-1185">Reference proteome</keyword>
<comment type="caution">
    <text evidence="2">The sequence shown here is derived from an EMBL/GenBank/DDBJ whole genome shotgun (WGS) entry which is preliminary data.</text>
</comment>
<dbReference type="AlphaFoldDB" id="A0A2T1C2Q2"/>
<evidence type="ECO:0000256" key="1">
    <source>
        <dbReference type="SAM" id="Phobius"/>
    </source>
</evidence>
<keyword evidence="1" id="KW-0812">Transmembrane</keyword>
<dbReference type="OrthoDB" id="571532at2"/>